<dbReference type="CDD" id="cd02204">
    <property type="entry name" value="PurL_repeat2"/>
    <property type="match status" value="1"/>
</dbReference>
<comment type="similarity">
    <text evidence="8">Belongs to the FGAMS family.</text>
</comment>
<keyword evidence="1 8" id="KW-0963">Cytoplasm</keyword>
<evidence type="ECO:0000256" key="3">
    <source>
        <dbReference type="ARBA" id="ARBA00022723"/>
    </source>
</evidence>
<dbReference type="Pfam" id="PF00586">
    <property type="entry name" value="AIRS"/>
    <property type="match status" value="2"/>
</dbReference>
<dbReference type="GO" id="GO:0005737">
    <property type="term" value="C:cytoplasm"/>
    <property type="evidence" value="ECO:0007669"/>
    <property type="project" value="UniProtKB-SubCell"/>
</dbReference>
<evidence type="ECO:0000256" key="4">
    <source>
        <dbReference type="ARBA" id="ARBA00022741"/>
    </source>
</evidence>
<accession>A0A7C4NLI0</accession>
<dbReference type="InterPro" id="IPR010074">
    <property type="entry name" value="PRibForGlyAmidine_synth_PurL"/>
</dbReference>
<dbReference type="GO" id="GO:0006189">
    <property type="term" value="P:'de novo' IMP biosynthetic process"/>
    <property type="evidence" value="ECO:0007669"/>
    <property type="project" value="UniProtKB-UniRule"/>
</dbReference>
<feature type="binding site" evidence="8">
    <location>
        <begin position="79"/>
        <end position="82"/>
    </location>
    <ligand>
        <name>substrate</name>
    </ligand>
</feature>
<feature type="active site" evidence="8">
    <location>
        <position position="34"/>
    </location>
</feature>
<dbReference type="EMBL" id="DTBD01000049">
    <property type="protein sequence ID" value="HGQ64729.1"/>
    <property type="molecule type" value="Genomic_DNA"/>
</dbReference>
<feature type="binding site" evidence="8">
    <location>
        <position position="252"/>
    </location>
    <ligand>
        <name>Mg(2+)</name>
        <dbReference type="ChEBI" id="CHEBI:18420"/>
        <label>2</label>
    </ligand>
</feature>
<proteinExistence type="inferred from homology"/>
<dbReference type="GO" id="GO:0005524">
    <property type="term" value="F:ATP binding"/>
    <property type="evidence" value="ECO:0007669"/>
    <property type="project" value="UniProtKB-UniRule"/>
</dbReference>
<feature type="domain" description="PurM-like N-terminal" evidence="9">
    <location>
        <begin position="60"/>
        <end position="174"/>
    </location>
</feature>
<dbReference type="InterPro" id="IPR041609">
    <property type="entry name" value="PurL_linker"/>
</dbReference>
<feature type="binding site" evidence="8">
    <location>
        <position position="479"/>
    </location>
    <ligand>
        <name>ATP</name>
        <dbReference type="ChEBI" id="CHEBI:30616"/>
    </ligand>
</feature>
<feature type="binding site" evidence="8">
    <location>
        <position position="224"/>
    </location>
    <ligand>
        <name>substrate</name>
    </ligand>
</feature>
<dbReference type="Pfam" id="PF02769">
    <property type="entry name" value="AIRS_C"/>
    <property type="match status" value="2"/>
</dbReference>
<evidence type="ECO:0000259" key="10">
    <source>
        <dbReference type="Pfam" id="PF02769"/>
    </source>
</evidence>
<dbReference type="InterPro" id="IPR010918">
    <property type="entry name" value="PurM-like_C_dom"/>
</dbReference>
<keyword evidence="6 8" id="KW-0067">ATP-binding</keyword>
<comment type="subcellular location">
    <subcellularLocation>
        <location evidence="8">Cytoplasm</location>
    </subcellularLocation>
</comment>
<keyword evidence="3 8" id="KW-0479">Metal-binding</keyword>
<dbReference type="AlphaFoldDB" id="A0A7C4NLI0"/>
<comment type="caution">
    <text evidence="8">Lacks conserved residue(s) required for the propagation of feature annotation.</text>
</comment>
<dbReference type="SUPFAM" id="SSF55326">
    <property type="entry name" value="PurM N-terminal domain-like"/>
    <property type="match status" value="2"/>
</dbReference>
<feature type="binding site" evidence="8">
    <location>
        <position position="78"/>
    </location>
    <ligand>
        <name>Mg(2+)</name>
        <dbReference type="ChEBI" id="CHEBI:18420"/>
        <label>1</label>
    </ligand>
</feature>
<evidence type="ECO:0000313" key="12">
    <source>
        <dbReference type="EMBL" id="HGQ64729.1"/>
    </source>
</evidence>
<evidence type="ECO:0000256" key="5">
    <source>
        <dbReference type="ARBA" id="ARBA00022755"/>
    </source>
</evidence>
<evidence type="ECO:0000256" key="1">
    <source>
        <dbReference type="ARBA" id="ARBA00022490"/>
    </source>
</evidence>
<feature type="binding site" evidence="8">
    <location>
        <position position="76"/>
    </location>
    <ligand>
        <name>ATP</name>
        <dbReference type="ChEBI" id="CHEBI:30616"/>
    </ligand>
</feature>
<feature type="binding site" evidence="8">
    <location>
        <position position="102"/>
    </location>
    <ligand>
        <name>Mg(2+)</name>
        <dbReference type="ChEBI" id="CHEBI:18420"/>
        <label>2</label>
    </ligand>
</feature>
<feature type="domain" description="PurM-like C-terminal" evidence="10">
    <location>
        <begin position="556"/>
        <end position="701"/>
    </location>
</feature>
<comment type="catalytic activity">
    <reaction evidence="8">
        <text>N(2)-formyl-N(1)-(5-phospho-beta-D-ribosyl)glycinamide + L-glutamine + ATP + H2O = 2-formamido-N(1)-(5-O-phospho-beta-D-ribosyl)acetamidine + L-glutamate + ADP + phosphate + H(+)</text>
        <dbReference type="Rhea" id="RHEA:17129"/>
        <dbReference type="ChEBI" id="CHEBI:15377"/>
        <dbReference type="ChEBI" id="CHEBI:15378"/>
        <dbReference type="ChEBI" id="CHEBI:29985"/>
        <dbReference type="ChEBI" id="CHEBI:30616"/>
        <dbReference type="ChEBI" id="CHEBI:43474"/>
        <dbReference type="ChEBI" id="CHEBI:58359"/>
        <dbReference type="ChEBI" id="CHEBI:147286"/>
        <dbReference type="ChEBI" id="CHEBI:147287"/>
        <dbReference type="ChEBI" id="CHEBI:456216"/>
        <dbReference type="EC" id="6.3.5.3"/>
    </reaction>
</comment>
<feature type="binding site" evidence="8">
    <location>
        <position position="516"/>
    </location>
    <ligand>
        <name>ATP</name>
        <dbReference type="ChEBI" id="CHEBI:30616"/>
    </ligand>
</feature>
<dbReference type="NCBIfam" id="TIGR01736">
    <property type="entry name" value="FGAM_synth_II"/>
    <property type="match status" value="1"/>
</dbReference>
<dbReference type="GO" id="GO:0000287">
    <property type="term" value="F:magnesium ion binding"/>
    <property type="evidence" value="ECO:0007669"/>
    <property type="project" value="UniProtKB-UniRule"/>
</dbReference>
<evidence type="ECO:0000259" key="9">
    <source>
        <dbReference type="Pfam" id="PF00586"/>
    </source>
</evidence>
<dbReference type="InterPro" id="IPR016188">
    <property type="entry name" value="PurM-like_N"/>
</dbReference>
<evidence type="ECO:0000256" key="8">
    <source>
        <dbReference type="HAMAP-Rule" id="MF_00420"/>
    </source>
</evidence>
<feature type="domain" description="PurM-like N-terminal" evidence="9">
    <location>
        <begin position="422"/>
        <end position="540"/>
    </location>
</feature>
<protein>
    <recommendedName>
        <fullName evidence="8">Phosphoribosylformylglycinamidine synthase subunit PurL</fullName>
        <shortName evidence="8">FGAM synthase</shortName>
        <ecNumber evidence="8">6.3.5.3</ecNumber>
    </recommendedName>
    <alternativeName>
        <fullName evidence="8">Formylglycinamide ribonucleotide amidotransferase subunit II</fullName>
        <shortName evidence="8">FGAR amidotransferase II</shortName>
        <shortName evidence="8">FGAR-AT II</shortName>
    </alternativeName>
    <alternativeName>
        <fullName evidence="8">Glutamine amidotransferase PurL</fullName>
    </alternativeName>
    <alternativeName>
        <fullName evidence="8">Phosphoribosylformylglycinamidine synthase subunit II</fullName>
    </alternativeName>
</protein>
<dbReference type="Gene3D" id="3.90.650.10">
    <property type="entry name" value="PurM-like C-terminal domain"/>
    <property type="match status" value="2"/>
</dbReference>
<dbReference type="UniPathway" id="UPA00074">
    <property type="reaction ID" value="UER00128"/>
</dbReference>
<dbReference type="Pfam" id="PF18072">
    <property type="entry name" value="FGAR-AT_linker"/>
    <property type="match status" value="1"/>
</dbReference>
<sequence length="732" mass="79835">MPLTPEEIDEIRKILGKEPTIEELAMFEAQWSEHCSYKSSRLLLKLLPTEGKHVIVGPGRDAPAVKVFNDWVVVFKVESHNHPSAVDPYNGAATGIGGIVRDILSLGAKPIALLDMLYMGNPRNPHANWLIRGIVKGISDYGNRIGVPTAAGDTWFDDVFNAQPLVNVACVGIAKPSDITLTFPQPGDIIIIMGNATGRDGLLGSSFASKPLSKDIDKDIGAVQVGDPLTEKLLIDAIQVLVSKNIVKYVKDLGGGGLTTALSETAADHGLGAVVHLEKLHTRQSLTPLELLVSESQERMLLVVEQEKLGVVEEILSRLDLQYSVLGYFTGDGLIRVFYNGIKVAEVPAKELAKPRAVRRPSTPPLEALKGLKPLYKLPPEPDYGEVLIKLISSPNIASKKWIYEQYDHEVGVRTVVKPGYGDAAVLRFLDGSFRGIAVKGDANPRYTTLDPFNGAANCVGECFRNLVAVGSKPIAIVDELNAGNPEKPDHFWFFEMMLKGVAWMAGELRVPVVGGKVSFYNEDHTGKQIKPTTTIVGVGRIEDVRKTMTVDLKESGSWIAVVGVTYPELGGSEYLHRVFNLEEGEIPKPRPSTELRNAKFIHKVIRLGYAKAVHDVSVGGLVVAIVEMAVAGGVGIEVDISRVSARGIQRIDEILFSETQARYIVEVDSRYIEDFKRLAEKTGVSISIIGRVTDTPRIKLFSGSRILADLDLSTVVDLHSRSLEEEIEGEV</sequence>
<evidence type="ECO:0000256" key="2">
    <source>
        <dbReference type="ARBA" id="ARBA00022598"/>
    </source>
</evidence>
<dbReference type="SUPFAM" id="SSF56042">
    <property type="entry name" value="PurM C-terminal domain-like"/>
    <property type="match status" value="2"/>
</dbReference>
<feature type="binding site" evidence="8">
    <location>
        <position position="101"/>
    </location>
    <ligand>
        <name>substrate</name>
    </ligand>
</feature>
<feature type="domain" description="Phosphoribosylformylglycinamidine synthase linker" evidence="11">
    <location>
        <begin position="2"/>
        <end position="38"/>
    </location>
</feature>
<feature type="domain" description="PurM-like C-terminal" evidence="10">
    <location>
        <begin position="185"/>
        <end position="339"/>
    </location>
</feature>
<dbReference type="HAMAP" id="MF_00420">
    <property type="entry name" value="PurL_2"/>
    <property type="match status" value="1"/>
</dbReference>
<keyword evidence="2 8" id="KW-0436">Ligase</keyword>
<dbReference type="InterPro" id="IPR036921">
    <property type="entry name" value="PurM-like_N_sf"/>
</dbReference>
<reference evidence="12" key="1">
    <citation type="journal article" date="2020" name="mSystems">
        <title>Genome- and Community-Level Interaction Insights into Carbon Utilization and Element Cycling Functions of Hydrothermarchaeota in Hydrothermal Sediment.</title>
        <authorList>
            <person name="Zhou Z."/>
            <person name="Liu Y."/>
            <person name="Xu W."/>
            <person name="Pan J."/>
            <person name="Luo Z.H."/>
            <person name="Li M."/>
        </authorList>
    </citation>
    <scope>NUCLEOTIDE SEQUENCE [LARGE SCALE GENOMIC DNA]</scope>
    <source>
        <strain evidence="12">SpSt-637</strain>
    </source>
</reference>
<dbReference type="PIRSF" id="PIRSF001587">
    <property type="entry name" value="FGAM_synthase_II"/>
    <property type="match status" value="1"/>
</dbReference>
<dbReference type="Gene3D" id="3.30.1330.10">
    <property type="entry name" value="PurM-like, N-terminal domain"/>
    <property type="match status" value="2"/>
</dbReference>
<evidence type="ECO:0000256" key="6">
    <source>
        <dbReference type="ARBA" id="ARBA00022840"/>
    </source>
</evidence>
<feature type="active site" description="Proton acceptor" evidence="8">
    <location>
        <position position="80"/>
    </location>
</feature>
<dbReference type="EC" id="6.3.5.3" evidence="8"/>
<keyword evidence="7 8" id="KW-0460">Magnesium</keyword>
<dbReference type="NCBIfam" id="NF002290">
    <property type="entry name" value="PRK01213.1"/>
    <property type="match status" value="1"/>
</dbReference>
<comment type="caution">
    <text evidence="12">The sequence shown here is derived from an EMBL/GenBank/DDBJ whole genome shotgun (WGS) entry which is preliminary data.</text>
</comment>
<comment type="pathway">
    <text evidence="8">Purine metabolism; IMP biosynthesis via de novo pathway; 5-amino-1-(5-phospho-D-ribosyl)imidazole from N(2)-formyl-N(1)-(5-phospho-D-ribosyl)glycinamide: step 1/2.</text>
</comment>
<gene>
    <name evidence="8 12" type="primary">purL</name>
    <name evidence="12" type="ORF">ENU08_05735</name>
</gene>
<dbReference type="InterPro" id="IPR036676">
    <property type="entry name" value="PurM-like_C_sf"/>
</dbReference>
<feature type="binding site" evidence="8">
    <location>
        <position position="37"/>
    </location>
    <ligand>
        <name>ATP</name>
        <dbReference type="ChEBI" id="CHEBI:30616"/>
    </ligand>
</feature>
<evidence type="ECO:0000259" key="11">
    <source>
        <dbReference type="Pfam" id="PF18072"/>
    </source>
</evidence>
<dbReference type="CDD" id="cd02203">
    <property type="entry name" value="PurL_repeat1"/>
    <property type="match status" value="1"/>
</dbReference>
<evidence type="ECO:0000256" key="7">
    <source>
        <dbReference type="ARBA" id="ARBA00022842"/>
    </source>
</evidence>
<comment type="subunit">
    <text evidence="8">Monomer. Part of the FGAM synthase complex composed of 1 PurL, 1 PurQ and 2 PurS subunits.</text>
</comment>
<keyword evidence="4 8" id="KW-0547">Nucleotide-binding</keyword>
<feature type="binding site" evidence="8">
    <location>
        <begin position="295"/>
        <end position="297"/>
    </location>
    <ligand>
        <name>substrate</name>
    </ligand>
</feature>
<keyword evidence="5 8" id="KW-0658">Purine biosynthesis</keyword>
<dbReference type="PANTHER" id="PTHR43555:SF1">
    <property type="entry name" value="PHOSPHORIBOSYLFORMYLGLYCINAMIDINE SYNTHASE SUBUNIT PURL"/>
    <property type="match status" value="1"/>
</dbReference>
<name>A0A7C4NLI0_9CREN</name>
<dbReference type="GO" id="GO:0004642">
    <property type="term" value="F:phosphoribosylformylglycinamidine synthase activity"/>
    <property type="evidence" value="ECO:0007669"/>
    <property type="project" value="UniProtKB-UniRule"/>
</dbReference>
<feature type="binding site" evidence="8">
    <location>
        <position position="519"/>
    </location>
    <ligand>
        <name>substrate</name>
    </ligand>
</feature>
<comment type="function">
    <text evidence="8">Part of the phosphoribosylformylglycinamidine synthase complex involved in the purines biosynthetic pathway. Catalyzes the ATP-dependent conversion of formylglycinamide ribonucleotide (FGAR) and glutamine to yield formylglycinamidine ribonucleotide (FGAM) and glutamate. The FGAM synthase complex is composed of three subunits. PurQ produces an ammonia molecule by converting glutamine to glutamate. PurL transfers the ammonia molecule to FGAR to form FGAM in an ATP-dependent manner. PurS interacts with PurQ and PurL and is thought to assist in the transfer of the ammonia molecule from PurQ to PurL.</text>
</comment>
<organism evidence="12">
    <name type="scientific">Ignisphaera aggregans</name>
    <dbReference type="NCBI Taxonomy" id="334771"/>
    <lineage>
        <taxon>Archaea</taxon>
        <taxon>Thermoproteota</taxon>
        <taxon>Thermoprotei</taxon>
        <taxon>Desulfurococcales</taxon>
        <taxon>Desulfurococcaceae</taxon>
        <taxon>Ignisphaera</taxon>
    </lineage>
</organism>
<dbReference type="PANTHER" id="PTHR43555">
    <property type="entry name" value="PHOSPHORIBOSYLFORMYLGLYCINAMIDINE SYNTHASE SUBUNIT PURL"/>
    <property type="match status" value="1"/>
</dbReference>